<dbReference type="RefSeq" id="WP_047784534.1">
    <property type="nucleotide sequence ID" value="NZ_JZWI01000010.1"/>
</dbReference>
<comment type="similarity">
    <text evidence="1">Belongs to the PagL family.</text>
</comment>
<dbReference type="SUPFAM" id="SSF56925">
    <property type="entry name" value="OMPA-like"/>
    <property type="match status" value="1"/>
</dbReference>
<dbReference type="Gene3D" id="2.40.160.20">
    <property type="match status" value="1"/>
</dbReference>
<accession>A0A0H2MIG8</accession>
<dbReference type="EMBL" id="JZWI01000010">
    <property type="protein sequence ID" value="KLN56635.1"/>
    <property type="molecule type" value="Genomic_DNA"/>
</dbReference>
<dbReference type="PIRSF" id="PIRSF029681">
    <property type="entry name" value="PagL"/>
    <property type="match status" value="1"/>
</dbReference>
<evidence type="ECO:0000256" key="1">
    <source>
        <dbReference type="PIRNR" id="PIRNR029681"/>
    </source>
</evidence>
<feature type="site" description="Critical for activity" evidence="2">
    <location>
        <position position="170"/>
    </location>
</feature>
<keyword evidence="1" id="KW-0472">Membrane</keyword>
<dbReference type="InterPro" id="IPR011250">
    <property type="entry name" value="OMP/PagP_B-barrel"/>
</dbReference>
<evidence type="ECO:0000313" key="5">
    <source>
        <dbReference type="Proteomes" id="UP000035170"/>
    </source>
</evidence>
<keyword evidence="1" id="KW-0998">Cell outer membrane</keyword>
<sequence>MKTHRSAPLGAAVFAGVLGLLGAPAHAFEDSARGFYLEGGHAPHGDKGGTDSATVGVTLPWSPRQPVHEGALTSYWDLFASQWHAPALGSGSRNYTQIGAIYTWRYRFDGGSSPWFAEGGVGGTVMDHIYRTPDRTFSTAFQFTEVLGVGRSFGENGKHDLTLRLQHFSNAGIKKPNPGENFVRVRYTYHF</sequence>
<dbReference type="Pfam" id="PF09411">
    <property type="entry name" value="PagL"/>
    <property type="match status" value="1"/>
</dbReference>
<evidence type="ECO:0000256" key="2">
    <source>
        <dbReference type="PIRSR" id="PIRSR029681-2"/>
    </source>
</evidence>
<keyword evidence="1 4" id="KW-0378">Hydrolase</keyword>
<dbReference type="AlphaFoldDB" id="A0A0H2MIG8"/>
<evidence type="ECO:0000313" key="4">
    <source>
        <dbReference type="EMBL" id="KLN56635.1"/>
    </source>
</evidence>
<dbReference type="PATRIC" id="fig|34073.19.peg.2270"/>
<feature type="chain" id="PRO_5002597298" description="Lipid A deacylase" evidence="3">
    <location>
        <begin position="28"/>
        <end position="191"/>
    </location>
</feature>
<dbReference type="GO" id="GO:0009279">
    <property type="term" value="C:cell outer membrane"/>
    <property type="evidence" value="ECO:0007669"/>
    <property type="project" value="UniProtKB-SubCell"/>
</dbReference>
<gene>
    <name evidence="4" type="primary">pagL</name>
    <name evidence="4" type="ORF">VPARA_22140</name>
</gene>
<protein>
    <recommendedName>
        <fullName evidence="1">Lipid A deacylase</fullName>
        <ecNumber evidence="1">3.1.1.77</ecNumber>
    </recommendedName>
    <alternativeName>
        <fullName evidence="1">LPS 3-O-deacylase</fullName>
    </alternativeName>
    <alternativeName>
        <fullName evidence="1">Outer membrane enzyme</fullName>
    </alternativeName>
</protein>
<dbReference type="Proteomes" id="UP000035170">
    <property type="component" value="Unassembled WGS sequence"/>
</dbReference>
<dbReference type="InterPro" id="IPR018550">
    <property type="entry name" value="Lipid-A_deacylase-rel"/>
</dbReference>
<feature type="signal peptide" evidence="3">
    <location>
        <begin position="1"/>
        <end position="27"/>
    </location>
</feature>
<keyword evidence="5" id="KW-1185">Reference proteome</keyword>
<comment type="catalytic activity">
    <reaction evidence="1">
        <text>a 3-(acyloxy)acyl derivative of bacterial toxin + H2O = a 3-hydroxyacyl derivative of bacterial toxin + a fatty acid + H(+)</text>
        <dbReference type="Rhea" id="RHEA:12032"/>
        <dbReference type="ChEBI" id="CHEBI:15377"/>
        <dbReference type="ChEBI" id="CHEBI:15378"/>
        <dbReference type="ChEBI" id="CHEBI:28868"/>
        <dbReference type="ChEBI" id="CHEBI:136853"/>
        <dbReference type="ChEBI" id="CHEBI:140675"/>
        <dbReference type="EC" id="3.1.1.77"/>
    </reaction>
</comment>
<organism evidence="4 5">
    <name type="scientific">Variovorax paradoxus</name>
    <dbReference type="NCBI Taxonomy" id="34073"/>
    <lineage>
        <taxon>Bacteria</taxon>
        <taxon>Pseudomonadati</taxon>
        <taxon>Pseudomonadota</taxon>
        <taxon>Betaproteobacteria</taxon>
        <taxon>Burkholderiales</taxon>
        <taxon>Comamonadaceae</taxon>
        <taxon>Variovorax</taxon>
    </lineage>
</organism>
<comment type="function">
    <text evidence="1">Has lipid A 3-O-deacylase activity. Hydrolyzes the ester bond at the 3 position of lipid A, a bioactive component of lipopolysaccharide (LPS), thereby releasing the primary fatty acyl moiety.</text>
</comment>
<comment type="subunit">
    <text evidence="1">Homodimer.</text>
</comment>
<keyword evidence="3" id="KW-0732">Signal</keyword>
<name>A0A0H2MIG8_VARPD</name>
<evidence type="ECO:0000256" key="3">
    <source>
        <dbReference type="SAM" id="SignalP"/>
    </source>
</evidence>
<reference evidence="4 5" key="1">
    <citation type="submission" date="2015-03" db="EMBL/GenBank/DDBJ databases">
        <title>Genome sequence of Variovorax paradoxus TBEA6.</title>
        <authorList>
            <person name="Poehlein A."/>
            <person name="Schuldes J."/>
            <person name="Wuebbeler J.H."/>
            <person name="Hiessl S."/>
            <person name="Steinbuechel A."/>
            <person name="Daniel R."/>
        </authorList>
    </citation>
    <scope>NUCLEOTIDE SEQUENCE [LARGE SCALE GENOMIC DNA]</scope>
    <source>
        <strain evidence="4 5">TBEA6</strain>
    </source>
</reference>
<comment type="caution">
    <text evidence="4">The sequence shown here is derived from an EMBL/GenBank/DDBJ whole genome shotgun (WGS) entry which is preliminary data.</text>
</comment>
<comment type="subcellular location">
    <subcellularLocation>
        <location evidence="1">Cell outer membrane</location>
        <topology evidence="1">Multi-pass membrane protein</topology>
    </subcellularLocation>
</comment>
<dbReference type="GO" id="GO:0050528">
    <property type="term" value="F:acyloxyacyl hydrolase activity"/>
    <property type="evidence" value="ECO:0007669"/>
    <property type="project" value="UniProtKB-EC"/>
</dbReference>
<dbReference type="EC" id="3.1.1.77" evidence="1"/>
<proteinExistence type="inferred from homology"/>